<evidence type="ECO:0000256" key="5">
    <source>
        <dbReference type="ARBA" id="ARBA00023136"/>
    </source>
</evidence>
<feature type="transmembrane region" description="Helical" evidence="6">
    <location>
        <begin position="325"/>
        <end position="347"/>
    </location>
</feature>
<dbReference type="STRING" id="1618436.UV59_C0011G0020"/>
<dbReference type="PANTHER" id="PTHR30474:SF1">
    <property type="entry name" value="PEPTIDOGLYCAN GLYCOSYLTRANSFERASE MRDB"/>
    <property type="match status" value="1"/>
</dbReference>
<keyword evidence="3" id="KW-0133">Cell shape</keyword>
<evidence type="ECO:0000313" key="8">
    <source>
        <dbReference type="Proteomes" id="UP000034543"/>
    </source>
</evidence>
<feature type="transmembrane region" description="Helical" evidence="6">
    <location>
        <begin position="171"/>
        <end position="189"/>
    </location>
</feature>
<dbReference type="PROSITE" id="PS00428">
    <property type="entry name" value="FTSW_RODA_SPOVE"/>
    <property type="match status" value="1"/>
</dbReference>
<keyword evidence="5 6" id="KW-0472">Membrane</keyword>
<dbReference type="Proteomes" id="UP000034543">
    <property type="component" value="Unassembled WGS sequence"/>
</dbReference>
<feature type="transmembrane region" description="Helical" evidence="6">
    <location>
        <begin position="65"/>
        <end position="83"/>
    </location>
</feature>
<evidence type="ECO:0000256" key="2">
    <source>
        <dbReference type="ARBA" id="ARBA00022692"/>
    </source>
</evidence>
<feature type="transmembrane region" description="Helical" evidence="6">
    <location>
        <begin position="103"/>
        <end position="120"/>
    </location>
</feature>
<evidence type="ECO:0000256" key="3">
    <source>
        <dbReference type="ARBA" id="ARBA00022960"/>
    </source>
</evidence>
<dbReference type="InterPro" id="IPR001182">
    <property type="entry name" value="FtsW/RodA"/>
</dbReference>
<evidence type="ECO:0000256" key="1">
    <source>
        <dbReference type="ARBA" id="ARBA00004141"/>
    </source>
</evidence>
<evidence type="ECO:0000256" key="6">
    <source>
        <dbReference type="SAM" id="Phobius"/>
    </source>
</evidence>
<sequence length="353" mass="39514">MGQRSFYLEGLIAISAVILISFGLITLLSIDTNLFYPQLLSAVVGFILFLLFTRIDFALYQYFKSWLLGGSIILLLLSFLGPVVRGSTRWIEIFGLRMQPTEFVKPLFLLYTASFLIQYPPTSIKRVGIHFGLFTLIFLIIFRQPDLGSAIVYSCMWVGMMVMAGLPLRYIVGASILFGGLLPVFHGFLKDYQRQRIAIFLNPFIDPRGAGYNALQSMISVGSGQLFGRGFGRGTQSLLRFLPERHTDFIFATFTEEFGFVGSLVLLLVFFILFWRILKAVNRRSVDQFAFLYGAGYFMQLFAHVVINVGMNIGVVPITGITLPFVSYGGSSLIATWIGLGIFVASLQKPRGE</sequence>
<dbReference type="PATRIC" id="fig|1618436.3.peg.615"/>
<dbReference type="GO" id="GO:0015648">
    <property type="term" value="F:lipid-linked peptidoglycan transporter activity"/>
    <property type="evidence" value="ECO:0007669"/>
    <property type="project" value="TreeGrafter"/>
</dbReference>
<name>A0A0G1CHV4_9BACT</name>
<comment type="caution">
    <text evidence="7">The sequence shown here is derived from an EMBL/GenBank/DDBJ whole genome shotgun (WGS) entry which is preliminary data.</text>
</comment>
<dbReference type="EMBL" id="LCFB01000011">
    <property type="protein sequence ID" value="KKS85064.1"/>
    <property type="molecule type" value="Genomic_DNA"/>
</dbReference>
<feature type="transmembrane region" description="Helical" evidence="6">
    <location>
        <begin position="290"/>
        <end position="313"/>
    </location>
</feature>
<keyword evidence="4 6" id="KW-1133">Transmembrane helix</keyword>
<organism evidence="7 8">
    <name type="scientific">Candidatus Gottesmanbacteria bacterium GW2011_GWA1_43_11</name>
    <dbReference type="NCBI Taxonomy" id="1618436"/>
    <lineage>
        <taxon>Bacteria</taxon>
        <taxon>Candidatus Gottesmaniibacteriota</taxon>
    </lineage>
</organism>
<dbReference type="GO" id="GO:0008360">
    <property type="term" value="P:regulation of cell shape"/>
    <property type="evidence" value="ECO:0007669"/>
    <property type="project" value="UniProtKB-KW"/>
</dbReference>
<accession>A0A0G1CHV4</accession>
<gene>
    <name evidence="7" type="ORF">UV59_C0011G0020</name>
</gene>
<dbReference type="GO" id="GO:0005886">
    <property type="term" value="C:plasma membrane"/>
    <property type="evidence" value="ECO:0007669"/>
    <property type="project" value="TreeGrafter"/>
</dbReference>
<dbReference type="PANTHER" id="PTHR30474">
    <property type="entry name" value="CELL CYCLE PROTEIN"/>
    <property type="match status" value="1"/>
</dbReference>
<reference evidence="7 8" key="1">
    <citation type="journal article" date="2015" name="Nature">
        <title>rRNA introns, odd ribosomes, and small enigmatic genomes across a large radiation of phyla.</title>
        <authorList>
            <person name="Brown C.T."/>
            <person name="Hug L.A."/>
            <person name="Thomas B.C."/>
            <person name="Sharon I."/>
            <person name="Castelle C.J."/>
            <person name="Singh A."/>
            <person name="Wilkins M.J."/>
            <person name="Williams K.H."/>
            <person name="Banfield J.F."/>
        </authorList>
    </citation>
    <scope>NUCLEOTIDE SEQUENCE [LARGE SCALE GENOMIC DNA]</scope>
</reference>
<feature type="transmembrane region" description="Helical" evidence="6">
    <location>
        <begin position="7"/>
        <end position="28"/>
    </location>
</feature>
<dbReference type="AlphaFoldDB" id="A0A0G1CHV4"/>
<dbReference type="InterPro" id="IPR018365">
    <property type="entry name" value="Cell_cycle_FtsW-rel_CS"/>
</dbReference>
<feature type="transmembrane region" description="Helical" evidence="6">
    <location>
        <begin position="34"/>
        <end position="53"/>
    </location>
</feature>
<evidence type="ECO:0000256" key="4">
    <source>
        <dbReference type="ARBA" id="ARBA00022989"/>
    </source>
</evidence>
<feature type="transmembrane region" description="Helical" evidence="6">
    <location>
        <begin position="127"/>
        <end position="144"/>
    </location>
</feature>
<feature type="transmembrane region" description="Helical" evidence="6">
    <location>
        <begin position="258"/>
        <end position="278"/>
    </location>
</feature>
<dbReference type="GO" id="GO:0051301">
    <property type="term" value="P:cell division"/>
    <property type="evidence" value="ECO:0007669"/>
    <property type="project" value="InterPro"/>
</dbReference>
<dbReference type="GO" id="GO:0032153">
    <property type="term" value="C:cell division site"/>
    <property type="evidence" value="ECO:0007669"/>
    <property type="project" value="TreeGrafter"/>
</dbReference>
<keyword evidence="2 6" id="KW-0812">Transmembrane</keyword>
<dbReference type="Pfam" id="PF01098">
    <property type="entry name" value="FTSW_RODA_SPOVE"/>
    <property type="match status" value="1"/>
</dbReference>
<proteinExistence type="predicted"/>
<comment type="subcellular location">
    <subcellularLocation>
        <location evidence="1">Membrane</location>
        <topology evidence="1">Multi-pass membrane protein</topology>
    </subcellularLocation>
</comment>
<protein>
    <submittedName>
        <fullName evidence="7">Rod shape-determining protein RodA</fullName>
    </submittedName>
</protein>
<evidence type="ECO:0000313" key="7">
    <source>
        <dbReference type="EMBL" id="KKS85064.1"/>
    </source>
</evidence>